<proteinExistence type="predicted"/>
<accession>A0A2M8D6D8</accession>
<evidence type="ECO:0000313" key="2">
    <source>
        <dbReference type="Proteomes" id="UP000229236"/>
    </source>
</evidence>
<gene>
    <name evidence="1" type="ORF">CO088_03470</name>
</gene>
<dbReference type="Proteomes" id="UP000229236">
    <property type="component" value="Unassembled WGS sequence"/>
</dbReference>
<dbReference type="AlphaFoldDB" id="A0A2M8D6D8"/>
<organism evidence="1 2">
    <name type="scientific">Candidatus Yonathbacteria bacterium CG_4_9_14_0_8_um_filter_46_47</name>
    <dbReference type="NCBI Taxonomy" id="1975106"/>
    <lineage>
        <taxon>Bacteria</taxon>
        <taxon>Candidatus Yonathiibacteriota</taxon>
    </lineage>
</organism>
<dbReference type="EMBL" id="PFTM01000059">
    <property type="protein sequence ID" value="PJB82439.1"/>
    <property type="molecule type" value="Genomic_DNA"/>
</dbReference>
<sequence>MCRSALDIYFDDTFTSDGINGDYVLDIDMLNILMKEVDFESVRAQLFTGVCPSAYDGIQAKYTFFILS</sequence>
<comment type="caution">
    <text evidence="1">The sequence shown here is derived from an EMBL/GenBank/DDBJ whole genome shotgun (WGS) entry which is preliminary data.</text>
</comment>
<name>A0A2M8D6D8_9BACT</name>
<protein>
    <submittedName>
        <fullName evidence="1">Uncharacterized protein</fullName>
    </submittedName>
</protein>
<reference evidence="2" key="1">
    <citation type="submission" date="2017-09" db="EMBL/GenBank/DDBJ databases">
        <title>Depth-based differentiation of microbial function through sediment-hosted aquifers and enrichment of novel symbionts in the deep terrestrial subsurface.</title>
        <authorList>
            <person name="Probst A.J."/>
            <person name="Ladd B."/>
            <person name="Jarett J.K."/>
            <person name="Geller-Mcgrath D.E."/>
            <person name="Sieber C.M.K."/>
            <person name="Emerson J.B."/>
            <person name="Anantharaman K."/>
            <person name="Thomas B.C."/>
            <person name="Malmstrom R."/>
            <person name="Stieglmeier M."/>
            <person name="Klingl A."/>
            <person name="Woyke T."/>
            <person name="Ryan C.M."/>
            <person name="Banfield J.F."/>
        </authorList>
    </citation>
    <scope>NUCLEOTIDE SEQUENCE [LARGE SCALE GENOMIC DNA]</scope>
</reference>
<evidence type="ECO:0000313" key="1">
    <source>
        <dbReference type="EMBL" id="PJB82439.1"/>
    </source>
</evidence>